<sequence>MTDGPSPRPDDDSPGWVPGRSADHTEAPEHPVGQSGAPEHPNPTGDAVAEPSEQHADGPAASEDDEDAFSLLRVFGGWGGLLDAGLPGLAFVATFTLSGQQLRPALMVAIGVGVVFAVVRLVRHDPLQNVIGGFFGVAIAALIANATGKAADFYLPGLFINAAYAVGYLVANLARWPLIGVVVGLAAGWGTAWRDDPVLVRAFTRVGWLWAGFFLLKLAVQLPLYLADQVVALGVARVVMGWPLWLVLLWLTYVVVKGSVPQEHFRAVKQAAERIAARQHPK</sequence>
<protein>
    <recommendedName>
        <fullName evidence="5">DUF3159 domain-containing protein</fullName>
    </recommendedName>
</protein>
<keyword evidence="2" id="KW-0812">Transmembrane</keyword>
<feature type="transmembrane region" description="Helical" evidence="2">
    <location>
        <begin position="238"/>
        <end position="256"/>
    </location>
</feature>
<feature type="transmembrane region" description="Helical" evidence="2">
    <location>
        <begin position="128"/>
        <end position="146"/>
    </location>
</feature>
<organism evidence="3 4">
    <name type="scientific">Actinopolymorpha rutila</name>
    <dbReference type="NCBI Taxonomy" id="446787"/>
    <lineage>
        <taxon>Bacteria</taxon>
        <taxon>Bacillati</taxon>
        <taxon>Actinomycetota</taxon>
        <taxon>Actinomycetes</taxon>
        <taxon>Propionibacteriales</taxon>
        <taxon>Actinopolymorphaceae</taxon>
        <taxon>Actinopolymorpha</taxon>
    </lineage>
</organism>
<dbReference type="InterPro" id="IPR016566">
    <property type="entry name" value="UCP010219"/>
</dbReference>
<dbReference type="RefSeq" id="WP_179788206.1">
    <property type="nucleotide sequence ID" value="NZ_BAAARR010000016.1"/>
</dbReference>
<evidence type="ECO:0000256" key="2">
    <source>
        <dbReference type="SAM" id="Phobius"/>
    </source>
</evidence>
<feature type="transmembrane region" description="Helical" evidence="2">
    <location>
        <begin position="153"/>
        <end position="170"/>
    </location>
</feature>
<feature type="region of interest" description="Disordered" evidence="1">
    <location>
        <begin position="1"/>
        <end position="63"/>
    </location>
</feature>
<gene>
    <name evidence="3" type="ORF">F4554_003312</name>
</gene>
<dbReference type="Proteomes" id="UP000579605">
    <property type="component" value="Unassembled WGS sequence"/>
</dbReference>
<comment type="caution">
    <text evidence="3">The sequence shown here is derived from an EMBL/GenBank/DDBJ whole genome shotgun (WGS) entry which is preliminary data.</text>
</comment>
<accession>A0A852ZCN6</accession>
<feature type="transmembrane region" description="Helical" evidence="2">
    <location>
        <begin position="176"/>
        <end position="194"/>
    </location>
</feature>
<evidence type="ECO:0000313" key="4">
    <source>
        <dbReference type="Proteomes" id="UP000579605"/>
    </source>
</evidence>
<evidence type="ECO:0008006" key="5">
    <source>
        <dbReference type="Google" id="ProtNLM"/>
    </source>
</evidence>
<proteinExistence type="predicted"/>
<evidence type="ECO:0000256" key="1">
    <source>
        <dbReference type="SAM" id="MobiDB-lite"/>
    </source>
</evidence>
<evidence type="ECO:0000313" key="3">
    <source>
        <dbReference type="EMBL" id="NYH90674.1"/>
    </source>
</evidence>
<name>A0A852ZCN6_9ACTN</name>
<feature type="transmembrane region" description="Helical" evidence="2">
    <location>
        <begin position="206"/>
        <end position="226"/>
    </location>
</feature>
<reference evidence="3 4" key="1">
    <citation type="submission" date="2020-07" db="EMBL/GenBank/DDBJ databases">
        <title>Sequencing the genomes of 1000 actinobacteria strains.</title>
        <authorList>
            <person name="Klenk H.-P."/>
        </authorList>
    </citation>
    <scope>NUCLEOTIDE SEQUENCE [LARGE SCALE GENOMIC DNA]</scope>
    <source>
        <strain evidence="3 4">DSM 18448</strain>
    </source>
</reference>
<feature type="transmembrane region" description="Helical" evidence="2">
    <location>
        <begin position="75"/>
        <end position="97"/>
    </location>
</feature>
<keyword evidence="2" id="KW-1133">Transmembrane helix</keyword>
<feature type="transmembrane region" description="Helical" evidence="2">
    <location>
        <begin position="104"/>
        <end position="122"/>
    </location>
</feature>
<keyword evidence="2" id="KW-0472">Membrane</keyword>
<dbReference type="EMBL" id="JACBZH010000001">
    <property type="protein sequence ID" value="NYH90674.1"/>
    <property type="molecule type" value="Genomic_DNA"/>
</dbReference>
<dbReference type="Pfam" id="PF11361">
    <property type="entry name" value="DUF3159"/>
    <property type="match status" value="1"/>
</dbReference>
<dbReference type="AlphaFoldDB" id="A0A852ZCN6"/>
<keyword evidence="4" id="KW-1185">Reference proteome</keyword>